<organism evidence="2 3">
    <name type="scientific">Halocaridina rubra</name>
    <name type="common">Hawaiian red shrimp</name>
    <dbReference type="NCBI Taxonomy" id="373956"/>
    <lineage>
        <taxon>Eukaryota</taxon>
        <taxon>Metazoa</taxon>
        <taxon>Ecdysozoa</taxon>
        <taxon>Arthropoda</taxon>
        <taxon>Crustacea</taxon>
        <taxon>Multicrustacea</taxon>
        <taxon>Malacostraca</taxon>
        <taxon>Eumalacostraca</taxon>
        <taxon>Eucarida</taxon>
        <taxon>Decapoda</taxon>
        <taxon>Pleocyemata</taxon>
        <taxon>Caridea</taxon>
        <taxon>Atyoidea</taxon>
        <taxon>Atyidae</taxon>
        <taxon>Halocaridina</taxon>
    </lineage>
</organism>
<evidence type="ECO:0000313" key="2">
    <source>
        <dbReference type="EMBL" id="KAK7077033.1"/>
    </source>
</evidence>
<sequence length="68" mass="6564">MMGGGGGSMGPGPAMGGLGGMNQGGYQGGPGGGMFPGNMGQQPPGGLQGPLAYLEKTTTNIGMPEPRR</sequence>
<comment type="caution">
    <text evidence="2">The sequence shown here is derived from an EMBL/GenBank/DDBJ whole genome shotgun (WGS) entry which is preliminary data.</text>
</comment>
<dbReference type="EMBL" id="JAXCGZ010009485">
    <property type="protein sequence ID" value="KAK7077033.1"/>
    <property type="molecule type" value="Genomic_DNA"/>
</dbReference>
<evidence type="ECO:0000313" key="3">
    <source>
        <dbReference type="Proteomes" id="UP001381693"/>
    </source>
</evidence>
<reference evidence="2 3" key="1">
    <citation type="submission" date="2023-11" db="EMBL/GenBank/DDBJ databases">
        <title>Halocaridina rubra genome assembly.</title>
        <authorList>
            <person name="Smith C."/>
        </authorList>
    </citation>
    <scope>NUCLEOTIDE SEQUENCE [LARGE SCALE GENOMIC DNA]</scope>
    <source>
        <strain evidence="2">EP-1</strain>
        <tissue evidence="2">Whole</tissue>
    </source>
</reference>
<proteinExistence type="predicted"/>
<feature type="compositionally biased region" description="Gly residues" evidence="1">
    <location>
        <begin position="1"/>
        <end position="35"/>
    </location>
</feature>
<dbReference type="Proteomes" id="UP001381693">
    <property type="component" value="Unassembled WGS sequence"/>
</dbReference>
<protein>
    <submittedName>
        <fullName evidence="2">Uncharacterized protein</fullName>
    </submittedName>
</protein>
<evidence type="ECO:0000256" key="1">
    <source>
        <dbReference type="SAM" id="MobiDB-lite"/>
    </source>
</evidence>
<gene>
    <name evidence="2" type="ORF">SK128_008308</name>
</gene>
<feature type="region of interest" description="Disordered" evidence="1">
    <location>
        <begin position="1"/>
        <end position="68"/>
    </location>
</feature>
<feature type="compositionally biased region" description="Low complexity" evidence="1">
    <location>
        <begin position="36"/>
        <end position="45"/>
    </location>
</feature>
<dbReference type="AlphaFoldDB" id="A0AAN9A6Y1"/>
<keyword evidence="3" id="KW-1185">Reference proteome</keyword>
<name>A0AAN9A6Y1_HALRR</name>
<accession>A0AAN9A6Y1</accession>